<proteinExistence type="predicted"/>
<dbReference type="SMART" id="SM00646">
    <property type="entry name" value="Ami_3"/>
    <property type="match status" value="1"/>
</dbReference>
<reference evidence="5 6" key="1">
    <citation type="submission" date="2015-02" db="EMBL/GenBank/DDBJ databases">
        <title>Genome sequene of Rhodovulum sulfidophilum DSM 2351.</title>
        <authorList>
            <person name="Nagao N."/>
        </authorList>
    </citation>
    <scope>NUCLEOTIDE SEQUENCE [LARGE SCALE GENOMIC DNA]</scope>
    <source>
        <strain evidence="5 6">DSM 2351</strain>
    </source>
</reference>
<dbReference type="GO" id="GO:0008745">
    <property type="term" value="F:N-acetylmuramoyl-L-alanine amidase activity"/>
    <property type="evidence" value="ECO:0007669"/>
    <property type="project" value="UniProtKB-EC"/>
</dbReference>
<dbReference type="EMBL" id="AP014800">
    <property type="protein sequence ID" value="BAQ69356.1"/>
    <property type="molecule type" value="Genomic_DNA"/>
</dbReference>
<protein>
    <recommendedName>
        <fullName evidence="2">N-acetylmuramoyl-L-alanine amidase</fullName>
        <ecNumber evidence="2">3.5.1.28</ecNumber>
    </recommendedName>
</protein>
<evidence type="ECO:0000256" key="3">
    <source>
        <dbReference type="ARBA" id="ARBA00022801"/>
    </source>
</evidence>
<dbReference type="EC" id="3.5.1.28" evidence="2"/>
<keyword evidence="3" id="KW-0378">Hydrolase</keyword>
<dbReference type="PANTHER" id="PTHR30404:SF0">
    <property type="entry name" value="N-ACETYLMURAMOYL-L-ALANINE AMIDASE AMIC"/>
    <property type="match status" value="1"/>
</dbReference>
<dbReference type="GO" id="GO:0009253">
    <property type="term" value="P:peptidoglycan catabolic process"/>
    <property type="evidence" value="ECO:0007669"/>
    <property type="project" value="InterPro"/>
</dbReference>
<dbReference type="PANTHER" id="PTHR30404">
    <property type="entry name" value="N-ACETYLMURAMOYL-L-ALANINE AMIDASE"/>
    <property type="match status" value="1"/>
</dbReference>
<name>A0A0D6B2V3_RHOSU</name>
<dbReference type="GO" id="GO:0030288">
    <property type="term" value="C:outer membrane-bounded periplasmic space"/>
    <property type="evidence" value="ECO:0007669"/>
    <property type="project" value="TreeGrafter"/>
</dbReference>
<dbReference type="PATRIC" id="fig|35806.4.peg.2268"/>
<evidence type="ECO:0000256" key="1">
    <source>
        <dbReference type="ARBA" id="ARBA00001561"/>
    </source>
</evidence>
<accession>A0A0D6B2V3</accession>
<dbReference type="AlphaFoldDB" id="A0A0D6B2V3"/>
<dbReference type="Pfam" id="PF11741">
    <property type="entry name" value="AMIN"/>
    <property type="match status" value="1"/>
</dbReference>
<evidence type="ECO:0000313" key="6">
    <source>
        <dbReference type="Proteomes" id="UP000064912"/>
    </source>
</evidence>
<organism evidence="5 6">
    <name type="scientific">Rhodovulum sulfidophilum</name>
    <name type="common">Rhodobacter sulfidophilus</name>
    <dbReference type="NCBI Taxonomy" id="35806"/>
    <lineage>
        <taxon>Bacteria</taxon>
        <taxon>Pseudomonadati</taxon>
        <taxon>Pseudomonadota</taxon>
        <taxon>Alphaproteobacteria</taxon>
        <taxon>Rhodobacterales</taxon>
        <taxon>Paracoccaceae</taxon>
        <taxon>Rhodovulum</taxon>
    </lineage>
</organism>
<gene>
    <name evidence="5" type="ORF">NHU_02202</name>
</gene>
<evidence type="ECO:0000313" key="5">
    <source>
        <dbReference type="EMBL" id="BAQ69356.1"/>
    </source>
</evidence>
<dbReference type="InterPro" id="IPR050695">
    <property type="entry name" value="N-acetylmuramoyl_amidase_3"/>
</dbReference>
<sequence>MLAQNRIGRAGMKAVSVVLRAAVALWFGFGPGSVGALGAEPLTALARPDLAASSLDDLKGGGVALSLGLSQPVPYRVFTLNAPPRLVVDFREVDWRGSDPAALTGSARVRIARAGAIRPGWSRLVLELSAPMALVSAEMPRDPATGRARLALQLAPADTGTGEAVRPPAQTALWGLPEPEKLAPPPRRHDGSRALRVVIDPGHGGIDPGAESAGIREADLMLTFARELAEALARAGIEPVLTRDADVFVPLETRIDIARAARADVFLSLHADALADGYASGATVYTLSETASDSASARLAERHDRDALLAGVDLSDQDDVIAGVLMDLARTDTQPRSDRLAEAIVAGLRGHVGHLYKTPHMSAAFSVLKSPDIPSVLIETGFLSSADDRERLISPEWRARAAAGIVEALRGWAEADAAAAALLRR</sequence>
<dbReference type="SUPFAM" id="SSF53187">
    <property type="entry name" value="Zn-dependent exopeptidases"/>
    <property type="match status" value="1"/>
</dbReference>
<dbReference type="Proteomes" id="UP000064912">
    <property type="component" value="Chromosome"/>
</dbReference>
<dbReference type="InterPro" id="IPR002508">
    <property type="entry name" value="MurNAc-LAA_cat"/>
</dbReference>
<feature type="domain" description="MurNAc-LAA" evidence="4">
    <location>
        <begin position="255"/>
        <end position="410"/>
    </location>
</feature>
<dbReference type="eggNOG" id="COG0860">
    <property type="taxonomic scope" value="Bacteria"/>
</dbReference>
<evidence type="ECO:0000256" key="2">
    <source>
        <dbReference type="ARBA" id="ARBA00011901"/>
    </source>
</evidence>
<dbReference type="Pfam" id="PF01520">
    <property type="entry name" value="Amidase_3"/>
    <property type="match status" value="1"/>
</dbReference>
<dbReference type="InterPro" id="IPR021731">
    <property type="entry name" value="AMIN_dom"/>
</dbReference>
<comment type="catalytic activity">
    <reaction evidence="1">
        <text>Hydrolyzes the link between N-acetylmuramoyl residues and L-amino acid residues in certain cell-wall glycopeptides.</text>
        <dbReference type="EC" id="3.5.1.28"/>
    </reaction>
</comment>
<dbReference type="CDD" id="cd02696">
    <property type="entry name" value="MurNAc-LAA"/>
    <property type="match status" value="1"/>
</dbReference>
<evidence type="ECO:0000259" key="4">
    <source>
        <dbReference type="SMART" id="SM00646"/>
    </source>
</evidence>
<dbReference type="KEGG" id="rsu:NHU_02202"/>
<dbReference type="Gene3D" id="2.60.40.3500">
    <property type="match status" value="1"/>
</dbReference>
<dbReference type="Gene3D" id="3.40.630.40">
    <property type="entry name" value="Zn-dependent exopeptidases"/>
    <property type="match status" value="1"/>
</dbReference>